<dbReference type="SUPFAM" id="SSF103473">
    <property type="entry name" value="MFS general substrate transporter"/>
    <property type="match status" value="1"/>
</dbReference>
<dbReference type="Pfam" id="PF00083">
    <property type="entry name" value="Sugar_tr"/>
    <property type="match status" value="2"/>
</dbReference>
<dbReference type="PANTHER" id="PTHR48021">
    <property type="match status" value="1"/>
</dbReference>
<organism evidence="7 8">
    <name type="scientific">Nesidiocoris tenuis</name>
    <dbReference type="NCBI Taxonomy" id="355587"/>
    <lineage>
        <taxon>Eukaryota</taxon>
        <taxon>Metazoa</taxon>
        <taxon>Ecdysozoa</taxon>
        <taxon>Arthropoda</taxon>
        <taxon>Hexapoda</taxon>
        <taxon>Insecta</taxon>
        <taxon>Pterygota</taxon>
        <taxon>Neoptera</taxon>
        <taxon>Paraneoptera</taxon>
        <taxon>Hemiptera</taxon>
        <taxon>Heteroptera</taxon>
        <taxon>Panheteroptera</taxon>
        <taxon>Cimicomorpha</taxon>
        <taxon>Miridae</taxon>
        <taxon>Dicyphina</taxon>
        <taxon>Nesidiocoris</taxon>
    </lineage>
</organism>
<dbReference type="Proteomes" id="UP000479000">
    <property type="component" value="Unassembled WGS sequence"/>
</dbReference>
<dbReference type="GO" id="GO:0016020">
    <property type="term" value="C:membrane"/>
    <property type="evidence" value="ECO:0007669"/>
    <property type="project" value="UniProtKB-SubCell"/>
</dbReference>
<feature type="transmembrane region" description="Helical" evidence="5">
    <location>
        <begin position="70"/>
        <end position="92"/>
    </location>
</feature>
<dbReference type="PROSITE" id="PS00217">
    <property type="entry name" value="SUGAR_TRANSPORT_2"/>
    <property type="match status" value="1"/>
</dbReference>
<dbReference type="GO" id="GO:0022857">
    <property type="term" value="F:transmembrane transporter activity"/>
    <property type="evidence" value="ECO:0007669"/>
    <property type="project" value="InterPro"/>
</dbReference>
<feature type="transmembrane region" description="Helical" evidence="5">
    <location>
        <begin position="285"/>
        <end position="306"/>
    </location>
</feature>
<evidence type="ECO:0000256" key="1">
    <source>
        <dbReference type="ARBA" id="ARBA00004141"/>
    </source>
</evidence>
<comment type="subcellular location">
    <subcellularLocation>
        <location evidence="1">Membrane</location>
        <topology evidence="1">Multi-pass membrane protein</topology>
    </subcellularLocation>
</comment>
<keyword evidence="2 5" id="KW-0812">Transmembrane</keyword>
<dbReference type="InterPro" id="IPR003663">
    <property type="entry name" value="Sugar/inositol_transpt"/>
</dbReference>
<proteinExistence type="predicted"/>
<feature type="transmembrane region" description="Helical" evidence="5">
    <location>
        <begin position="128"/>
        <end position="151"/>
    </location>
</feature>
<evidence type="ECO:0000256" key="3">
    <source>
        <dbReference type="ARBA" id="ARBA00022989"/>
    </source>
</evidence>
<evidence type="ECO:0000313" key="8">
    <source>
        <dbReference type="Proteomes" id="UP000479000"/>
    </source>
</evidence>
<dbReference type="InterPro" id="IPR005828">
    <property type="entry name" value="MFS_sugar_transport-like"/>
</dbReference>
<feature type="domain" description="Major facilitator superfamily (MFS) profile" evidence="6">
    <location>
        <begin position="1"/>
        <end position="434"/>
    </location>
</feature>
<feature type="transmembrane region" description="Helical" evidence="5">
    <location>
        <begin position="378"/>
        <end position="399"/>
    </location>
</feature>
<reference evidence="7 8" key="1">
    <citation type="submission" date="2020-02" db="EMBL/GenBank/DDBJ databases">
        <authorList>
            <person name="Ferguson B K."/>
        </authorList>
    </citation>
    <scope>NUCLEOTIDE SEQUENCE [LARGE SCALE GENOMIC DNA]</scope>
</reference>
<keyword evidence="4 5" id="KW-0472">Membrane</keyword>
<dbReference type="InterPro" id="IPR036259">
    <property type="entry name" value="MFS_trans_sf"/>
</dbReference>
<sequence length="458" mass="49818">MISYKLPRIKDHGSVSAILRSCQPMPQLSMQVDAYGNSKYTNVAASLAAIATPFGCLASGPLIDRFGRRFGLFCLNIPAFIGWLCIAINPTLPQIYIGRLLTGFACGLSSTPSTVYVAEVTTSTMRGLFVTGSSISISAGVALVYTAGLIFQKAPFGSWRKNKDEAASLALQRLRGVSRKAEIEDELEQIASQSRSKNNKKMNLQGTLKALCRPESYKPLILMNIFFLFQQLTGIFVVIFYAVDVVREAGVTTDPFVVAVLIGVTRLLFTVLAAYVSKKFGRRPAALISGVGMTISLLVLATHLLLSVPPSPMGETVVDDTYNETANDTELLTTGTDEPEASIIPVLTILSYILTSTLGFLTLPWAMIGEVFPAQVRGVAGGLTTCATYTMSFFAVKLYPTMVVRLDKHGVFYFYGTMALLGTIFVFFFLPETQGKTLAQIEDYFAGKSMIITLKKHV</sequence>
<keyword evidence="8" id="KW-1185">Reference proteome</keyword>
<protein>
    <recommendedName>
        <fullName evidence="6">Major facilitator superfamily (MFS) profile domain-containing protein</fullName>
    </recommendedName>
</protein>
<evidence type="ECO:0000256" key="4">
    <source>
        <dbReference type="ARBA" id="ARBA00023136"/>
    </source>
</evidence>
<dbReference type="OrthoDB" id="6612291at2759"/>
<dbReference type="Gene3D" id="1.20.1250.20">
    <property type="entry name" value="MFS general substrate transporter like domains"/>
    <property type="match status" value="2"/>
</dbReference>
<name>A0A6H5HF35_9HEMI</name>
<keyword evidence="3 5" id="KW-1133">Transmembrane helix</keyword>
<evidence type="ECO:0000259" key="6">
    <source>
        <dbReference type="PROSITE" id="PS50850"/>
    </source>
</evidence>
<evidence type="ECO:0000256" key="2">
    <source>
        <dbReference type="ARBA" id="ARBA00022692"/>
    </source>
</evidence>
<dbReference type="EMBL" id="CADCXU010028207">
    <property type="protein sequence ID" value="CAB0014757.1"/>
    <property type="molecule type" value="Genomic_DNA"/>
</dbReference>
<dbReference type="PANTHER" id="PTHR48021:SF89">
    <property type="entry name" value="FI02132P-RELATED"/>
    <property type="match status" value="1"/>
</dbReference>
<dbReference type="InterPro" id="IPR020846">
    <property type="entry name" value="MFS_dom"/>
</dbReference>
<gene>
    <name evidence="7" type="ORF">NTEN_LOCUS19165</name>
</gene>
<accession>A0A6H5HF35</accession>
<feature type="transmembrane region" description="Helical" evidence="5">
    <location>
        <begin position="43"/>
        <end position="63"/>
    </location>
</feature>
<feature type="transmembrane region" description="Helical" evidence="5">
    <location>
        <begin position="343"/>
        <end position="366"/>
    </location>
</feature>
<dbReference type="InterPro" id="IPR005829">
    <property type="entry name" value="Sugar_transporter_CS"/>
</dbReference>
<dbReference type="PROSITE" id="PS50850">
    <property type="entry name" value="MFS"/>
    <property type="match status" value="1"/>
</dbReference>
<feature type="transmembrane region" description="Helical" evidence="5">
    <location>
        <begin position="221"/>
        <end position="243"/>
    </location>
</feature>
<dbReference type="PRINTS" id="PR00171">
    <property type="entry name" value="SUGRTRNSPORT"/>
</dbReference>
<dbReference type="AlphaFoldDB" id="A0A6H5HF35"/>
<feature type="transmembrane region" description="Helical" evidence="5">
    <location>
        <begin position="255"/>
        <end position="276"/>
    </location>
</feature>
<evidence type="ECO:0000313" key="7">
    <source>
        <dbReference type="EMBL" id="CAB0014757.1"/>
    </source>
</evidence>
<feature type="transmembrane region" description="Helical" evidence="5">
    <location>
        <begin position="411"/>
        <end position="430"/>
    </location>
</feature>
<evidence type="ECO:0000256" key="5">
    <source>
        <dbReference type="SAM" id="Phobius"/>
    </source>
</evidence>
<dbReference type="InterPro" id="IPR050549">
    <property type="entry name" value="MFS_Trehalose_Transporter"/>
</dbReference>